<reference evidence="1 2" key="1">
    <citation type="journal article" date="2016" name="Proc. Natl. Acad. Sci. U.S.A.">
        <title>Lipid metabolic changes in an early divergent fungus govern the establishment of a mutualistic symbiosis with endobacteria.</title>
        <authorList>
            <person name="Lastovetsky O.A."/>
            <person name="Gaspar M.L."/>
            <person name="Mondo S.J."/>
            <person name="LaButti K.M."/>
            <person name="Sandor L."/>
            <person name="Grigoriev I.V."/>
            <person name="Henry S.A."/>
            <person name="Pawlowska T.E."/>
        </authorList>
    </citation>
    <scope>NUCLEOTIDE SEQUENCE [LARGE SCALE GENOMIC DNA]</scope>
    <source>
        <strain evidence="1 2">ATCC 11559</strain>
    </source>
</reference>
<organism evidence="1 2">
    <name type="scientific">Rhizopus microsporus</name>
    <dbReference type="NCBI Taxonomy" id="58291"/>
    <lineage>
        <taxon>Eukaryota</taxon>
        <taxon>Fungi</taxon>
        <taxon>Fungi incertae sedis</taxon>
        <taxon>Mucoromycota</taxon>
        <taxon>Mucoromycotina</taxon>
        <taxon>Mucoromycetes</taxon>
        <taxon>Mucorales</taxon>
        <taxon>Mucorineae</taxon>
        <taxon>Rhizopodaceae</taxon>
        <taxon>Rhizopus</taxon>
    </lineage>
</organism>
<dbReference type="AlphaFoldDB" id="A0A1X0S750"/>
<gene>
    <name evidence="1" type="ORF">BCV71DRAFT_281591</name>
</gene>
<sequence length="146" mass="16924">MNSNTNYTNVASIKWIETSLKFDSKDDNCIVFLDSHNDLRIVNRGAKSLLQMMDREKLRVKVKKNITLPEEILLLLKDMSKRYVENCVKLVTHPTFNRTPALLRSYRVYANAMVPSAMTRSIKHLRDNINLKVLHDTAVLHGQIRD</sequence>
<dbReference type="EMBL" id="KV921299">
    <property type="protein sequence ID" value="ORE20095.1"/>
    <property type="molecule type" value="Genomic_DNA"/>
</dbReference>
<evidence type="ECO:0000313" key="1">
    <source>
        <dbReference type="EMBL" id="ORE20095.1"/>
    </source>
</evidence>
<protein>
    <submittedName>
        <fullName evidence="1">Uncharacterized protein</fullName>
    </submittedName>
</protein>
<name>A0A1X0S750_RHIZD</name>
<proteinExistence type="predicted"/>
<accession>A0A1X0S750</accession>
<dbReference type="Proteomes" id="UP000242381">
    <property type="component" value="Unassembled WGS sequence"/>
</dbReference>
<evidence type="ECO:0000313" key="2">
    <source>
        <dbReference type="Proteomes" id="UP000242381"/>
    </source>
</evidence>